<keyword evidence="1" id="KW-0812">Transmembrane</keyword>
<dbReference type="SUPFAM" id="SSF54909">
    <property type="entry name" value="Dimeric alpha+beta barrel"/>
    <property type="match status" value="1"/>
</dbReference>
<keyword evidence="1" id="KW-0472">Membrane</keyword>
<accession>A0ABS1X6P3</accession>
<gene>
    <name evidence="3" type="ORF">JM946_29565</name>
</gene>
<reference evidence="3 4" key="1">
    <citation type="journal article" date="2021" name="Int. J. Syst. Evol. Microbiol.">
        <title>Steroidobacter gossypii sp. nov., isolated from soil of cotton cropping field.</title>
        <authorList>
            <person name="Huang R."/>
            <person name="Yang S."/>
            <person name="Zhen C."/>
            <person name="Liu W."/>
        </authorList>
    </citation>
    <scope>NUCLEOTIDE SEQUENCE [LARGE SCALE GENOMIC DNA]</scope>
    <source>
        <strain evidence="3 4">S1-65</strain>
    </source>
</reference>
<evidence type="ECO:0000259" key="2">
    <source>
        <dbReference type="Pfam" id="PF07045"/>
    </source>
</evidence>
<feature type="domain" description="DUF1330" evidence="2">
    <location>
        <begin position="53"/>
        <end position="142"/>
    </location>
</feature>
<evidence type="ECO:0000256" key="1">
    <source>
        <dbReference type="SAM" id="Phobius"/>
    </source>
</evidence>
<dbReference type="EMBL" id="JAEVLS010000012">
    <property type="protein sequence ID" value="MBM0108897.1"/>
    <property type="molecule type" value="Genomic_DNA"/>
</dbReference>
<keyword evidence="1" id="KW-1133">Transmembrane helix</keyword>
<dbReference type="RefSeq" id="WP_203171070.1">
    <property type="nucleotide sequence ID" value="NZ_JAEVLS010000012.1"/>
</dbReference>
<organism evidence="3 4">
    <name type="scientific">Steroidobacter gossypii</name>
    <dbReference type="NCBI Taxonomy" id="2805490"/>
    <lineage>
        <taxon>Bacteria</taxon>
        <taxon>Pseudomonadati</taxon>
        <taxon>Pseudomonadota</taxon>
        <taxon>Gammaproteobacteria</taxon>
        <taxon>Steroidobacterales</taxon>
        <taxon>Steroidobacteraceae</taxon>
        <taxon>Steroidobacter</taxon>
    </lineage>
</organism>
<dbReference type="InterPro" id="IPR011008">
    <property type="entry name" value="Dimeric_a/b-barrel"/>
</dbReference>
<sequence length="148" mass="16538">MKRTLLNRLITLGGVVNIGYGLGLALSFVLGMASSAHYASARDKQPEAPHEKPAYLIASWKTIHPEQIESIRAAIDPLARRAGYELLSASAPELLEGSWPYDGNIIVQRYRSMDALRTFWFSPEHQLAKKTREGHIESQFVIAVEAYE</sequence>
<dbReference type="Gene3D" id="3.30.70.100">
    <property type="match status" value="1"/>
</dbReference>
<dbReference type="InterPro" id="IPR010753">
    <property type="entry name" value="DUF1330"/>
</dbReference>
<proteinExistence type="predicted"/>
<keyword evidence="4" id="KW-1185">Reference proteome</keyword>
<protein>
    <submittedName>
        <fullName evidence="3">DUF1330 domain-containing protein</fullName>
    </submittedName>
</protein>
<evidence type="ECO:0000313" key="4">
    <source>
        <dbReference type="Proteomes" id="UP000661077"/>
    </source>
</evidence>
<dbReference type="Pfam" id="PF07045">
    <property type="entry name" value="DUF1330"/>
    <property type="match status" value="1"/>
</dbReference>
<comment type="caution">
    <text evidence="3">The sequence shown here is derived from an EMBL/GenBank/DDBJ whole genome shotgun (WGS) entry which is preliminary data.</text>
</comment>
<feature type="transmembrane region" description="Helical" evidence="1">
    <location>
        <begin position="12"/>
        <end position="33"/>
    </location>
</feature>
<dbReference type="Proteomes" id="UP000661077">
    <property type="component" value="Unassembled WGS sequence"/>
</dbReference>
<evidence type="ECO:0000313" key="3">
    <source>
        <dbReference type="EMBL" id="MBM0108897.1"/>
    </source>
</evidence>
<name>A0ABS1X6P3_9GAMM</name>